<dbReference type="Proteomes" id="UP000621856">
    <property type="component" value="Unassembled WGS sequence"/>
</dbReference>
<accession>A0A8J3A1R2</accession>
<evidence type="ECO:0000256" key="1">
    <source>
        <dbReference type="SAM" id="SignalP"/>
    </source>
</evidence>
<reference evidence="2" key="3">
    <citation type="submission" date="2020-09" db="EMBL/GenBank/DDBJ databases">
        <authorList>
            <person name="Sun Q."/>
            <person name="Zhou Y."/>
        </authorList>
    </citation>
    <scope>NUCLEOTIDE SEQUENCE</scope>
    <source>
        <strain evidence="2">CGMCC 1.14984</strain>
    </source>
</reference>
<dbReference type="EMBL" id="BMGZ01000001">
    <property type="protein sequence ID" value="GGH93601.1"/>
    <property type="molecule type" value="Genomic_DNA"/>
</dbReference>
<reference evidence="2" key="1">
    <citation type="journal article" date="2014" name="Int. J. Syst. Evol. Microbiol.">
        <title>Complete genome sequence of Corynebacterium casei LMG S-19264T (=DSM 44701T), isolated from a smear-ripened cheese.</title>
        <authorList>
            <consortium name="US DOE Joint Genome Institute (JGI-PGF)"/>
            <person name="Walter F."/>
            <person name="Albersmeier A."/>
            <person name="Kalinowski J."/>
            <person name="Ruckert C."/>
        </authorList>
    </citation>
    <scope>NUCLEOTIDE SEQUENCE</scope>
    <source>
        <strain evidence="2">CGMCC 1.14984</strain>
    </source>
</reference>
<sequence>MTRNWLAGLFGICLFLTGLLAVPALAQDLSGLTPEQRRAVERMQAQGVELQQVDGVQPLRPQPVEAVPSAGRILTTPDFLMPHRGGEITGLNLDRTARNADLPYLTFGQAFTAGDFARGDHLAIRVGNQLFPVQADVKATHGDGSVRHAVLTADLTGLDRGRHKAMLVRVPAGPSAPHNTMDRSQITVSIVGRRADRSEFAGQVDLLSLSAQRGTPWLDGPFARERSYEKDIGPLLTVRADHRVYAGGAARTRLSFENHKTFAPGMRDMTYTVIVHDGDEVIAQYDDIEHYRGSNWSTVVETTARSGWRVEQDPAYLIAAGAVMPFDLGYGVAETKIEANLAALAQEKGVLTPGLLTPYFPSTGGRADIGPLPAWDVMWLKSQSANAERLILAMANRAGAVPWHYEEDTTGLPVRVEGRPWFWAEDRGTEEWRGNDRIPPAYFMGSDGGWSLDTAHKPLMTYTAYLSTGDAYFARELSHEAAWVIAAIWPDLRNVNNPGDPLVGEELQLRGRAWALRDVSAAAFLLPDTDPLKGYFRTARDISLAHVKRKYIDHGFLDAAGETEGWFEDMSYSIAGAVPPWQNDFMVMVLAHEALRGSRDAAALVQWAENYQVGRFLATGSSPSVGAAYAHMLNEPGTQEPVGSWARAMALTNTDPAYLNNFPDDGTGYVVSAYAALAMTHAVTGSRASLDAAEALAVTQADSRLFDPSNAAGIYTQPQFLITYPDTENRVNSR</sequence>
<dbReference type="Proteomes" id="UP000818603">
    <property type="component" value="Unassembled WGS sequence"/>
</dbReference>
<evidence type="ECO:0000313" key="2">
    <source>
        <dbReference type="EMBL" id="GGH93601.1"/>
    </source>
</evidence>
<dbReference type="RefSeq" id="WP_155137098.1">
    <property type="nucleotide sequence ID" value="NZ_BMGZ01000001.1"/>
</dbReference>
<evidence type="ECO:0000313" key="4">
    <source>
        <dbReference type="Proteomes" id="UP000621856"/>
    </source>
</evidence>
<dbReference type="EMBL" id="VCJR02000001">
    <property type="protein sequence ID" value="NHK26850.1"/>
    <property type="molecule type" value="Genomic_DNA"/>
</dbReference>
<reference evidence="3 5" key="2">
    <citation type="submission" date="2020-02" db="EMBL/GenBank/DDBJ databases">
        <title>Genome sequence of Parvularcula flava strain NH6-79.</title>
        <authorList>
            <person name="Abdul Karim M.H."/>
            <person name="Lam M.Q."/>
            <person name="Chen S.J."/>
            <person name="Yahya A."/>
            <person name="Shahir S."/>
            <person name="Shamsir M.S."/>
            <person name="Chong C.S."/>
        </authorList>
    </citation>
    <scope>NUCLEOTIDE SEQUENCE [LARGE SCALE GENOMIC DNA]</scope>
    <source>
        <strain evidence="3 5">NH6-79</strain>
    </source>
</reference>
<gene>
    <name evidence="3" type="ORF">FF098_002870</name>
    <name evidence="2" type="ORF">GCM10011355_05820</name>
</gene>
<feature type="signal peptide" evidence="1">
    <location>
        <begin position="1"/>
        <end position="26"/>
    </location>
</feature>
<keyword evidence="5" id="KW-1185">Reference proteome</keyword>
<evidence type="ECO:0000313" key="5">
    <source>
        <dbReference type="Proteomes" id="UP000818603"/>
    </source>
</evidence>
<protein>
    <submittedName>
        <fullName evidence="2">Uncharacterized protein</fullName>
    </submittedName>
</protein>
<keyword evidence="1" id="KW-0732">Signal</keyword>
<name>A0A8J3A1R2_9PROT</name>
<organism evidence="2 4">
    <name type="scientific">Aquisalinus luteolus</name>
    <dbReference type="NCBI Taxonomy" id="1566827"/>
    <lineage>
        <taxon>Bacteria</taxon>
        <taxon>Pseudomonadati</taxon>
        <taxon>Pseudomonadota</taxon>
        <taxon>Alphaproteobacteria</taxon>
        <taxon>Parvularculales</taxon>
        <taxon>Parvularculaceae</taxon>
        <taxon>Aquisalinus</taxon>
    </lineage>
</organism>
<comment type="caution">
    <text evidence="2">The sequence shown here is derived from an EMBL/GenBank/DDBJ whole genome shotgun (WGS) entry which is preliminary data.</text>
</comment>
<proteinExistence type="predicted"/>
<dbReference type="AlphaFoldDB" id="A0A8J3A1R2"/>
<evidence type="ECO:0000313" key="3">
    <source>
        <dbReference type="EMBL" id="NHK26850.1"/>
    </source>
</evidence>
<feature type="chain" id="PRO_5035298535" evidence="1">
    <location>
        <begin position="27"/>
        <end position="734"/>
    </location>
</feature>